<dbReference type="Gene3D" id="3.30.2350.10">
    <property type="entry name" value="Pseudouridine synthase"/>
    <property type="match status" value="1"/>
</dbReference>
<dbReference type="InterPro" id="IPR036986">
    <property type="entry name" value="S4_RNA-bd_sf"/>
</dbReference>
<reference evidence="7 8" key="1">
    <citation type="submission" date="2022-11" db="EMBL/GenBank/DDBJ databases">
        <title>Haliovirga abyssi gen. nov., sp. nov., a mesophilic fermentative bacterium isolated from the Iheya North hydrothermal field and the proposal of Haliovirgaceae fam. nov.</title>
        <authorList>
            <person name="Miyazaki U."/>
            <person name="Tame A."/>
            <person name="Miyazaki J."/>
            <person name="Takai K."/>
            <person name="Sawayama S."/>
            <person name="Kitajima M."/>
            <person name="Okamoto A."/>
            <person name="Nakagawa S."/>
        </authorList>
    </citation>
    <scope>NUCLEOTIDE SEQUENCE [LARGE SCALE GENOMIC DNA]</scope>
    <source>
        <strain evidence="7 8">IC12</strain>
        <plasmid evidence="7 8">pHIC</plasmid>
    </source>
</reference>
<dbReference type="InterPro" id="IPR020103">
    <property type="entry name" value="PsdUridine_synth_cat_dom_sf"/>
</dbReference>
<dbReference type="InterPro" id="IPR006224">
    <property type="entry name" value="PsdUridine_synth_RluA-like_CS"/>
</dbReference>
<dbReference type="GO" id="GO:0009982">
    <property type="term" value="F:pseudouridine synthase activity"/>
    <property type="evidence" value="ECO:0007669"/>
    <property type="project" value="InterPro"/>
</dbReference>
<dbReference type="Gene3D" id="3.10.290.10">
    <property type="entry name" value="RNA-binding S4 domain"/>
    <property type="match status" value="1"/>
</dbReference>
<dbReference type="GO" id="GO:0003723">
    <property type="term" value="F:RNA binding"/>
    <property type="evidence" value="ECO:0007669"/>
    <property type="project" value="UniProtKB-KW"/>
</dbReference>
<dbReference type="GO" id="GO:0140098">
    <property type="term" value="F:catalytic activity, acting on RNA"/>
    <property type="evidence" value="ECO:0007669"/>
    <property type="project" value="UniProtKB-ARBA"/>
</dbReference>
<dbReference type="PROSITE" id="PS01129">
    <property type="entry name" value="PSI_RLU"/>
    <property type="match status" value="1"/>
</dbReference>
<dbReference type="InterPro" id="IPR050188">
    <property type="entry name" value="RluA_PseudoU_synthase"/>
</dbReference>
<dbReference type="Pfam" id="PF00849">
    <property type="entry name" value="PseudoU_synth_2"/>
    <property type="match status" value="1"/>
</dbReference>
<dbReference type="CDD" id="cd02869">
    <property type="entry name" value="PseudoU_synth_RluA_like"/>
    <property type="match status" value="1"/>
</dbReference>
<evidence type="ECO:0000313" key="8">
    <source>
        <dbReference type="Proteomes" id="UP001321582"/>
    </source>
</evidence>
<evidence type="ECO:0000256" key="1">
    <source>
        <dbReference type="ARBA" id="ARBA00010876"/>
    </source>
</evidence>
<organism evidence="7 8">
    <name type="scientific">Haliovirga abyssi</name>
    <dbReference type="NCBI Taxonomy" id="2996794"/>
    <lineage>
        <taxon>Bacteria</taxon>
        <taxon>Fusobacteriati</taxon>
        <taxon>Fusobacteriota</taxon>
        <taxon>Fusobacteriia</taxon>
        <taxon>Fusobacteriales</taxon>
        <taxon>Haliovirgaceae</taxon>
        <taxon>Haliovirga</taxon>
    </lineage>
</organism>
<feature type="active site" evidence="3">
    <location>
        <position position="142"/>
    </location>
</feature>
<comment type="similarity">
    <text evidence="1 5">Belongs to the pseudouridine synthase RluA family.</text>
</comment>
<dbReference type="SUPFAM" id="SSF55174">
    <property type="entry name" value="Alpha-L RNA-binding motif"/>
    <property type="match status" value="1"/>
</dbReference>
<dbReference type="PANTHER" id="PTHR21600">
    <property type="entry name" value="MITOCHONDRIAL RNA PSEUDOURIDINE SYNTHASE"/>
    <property type="match status" value="1"/>
</dbReference>
<comment type="catalytic activity">
    <reaction evidence="5">
        <text>a uridine in RNA = a pseudouridine in RNA</text>
        <dbReference type="Rhea" id="RHEA:48348"/>
        <dbReference type="Rhea" id="RHEA-COMP:12068"/>
        <dbReference type="Rhea" id="RHEA-COMP:12069"/>
        <dbReference type="ChEBI" id="CHEBI:65314"/>
        <dbReference type="ChEBI" id="CHEBI:65315"/>
    </reaction>
</comment>
<gene>
    <name evidence="7" type="ORF">HLVA_21330</name>
</gene>
<evidence type="ECO:0000256" key="4">
    <source>
        <dbReference type="PROSITE-ProRule" id="PRU00182"/>
    </source>
</evidence>
<keyword evidence="2 5" id="KW-0413">Isomerase</keyword>
<dbReference type="SUPFAM" id="SSF55120">
    <property type="entry name" value="Pseudouridine synthase"/>
    <property type="match status" value="1"/>
</dbReference>
<evidence type="ECO:0000256" key="2">
    <source>
        <dbReference type="ARBA" id="ARBA00023235"/>
    </source>
</evidence>
<dbReference type="PROSITE" id="PS50889">
    <property type="entry name" value="S4"/>
    <property type="match status" value="1"/>
</dbReference>
<evidence type="ECO:0000256" key="3">
    <source>
        <dbReference type="PIRSR" id="PIRSR606225-1"/>
    </source>
</evidence>
<name>A0AAU9DVZ4_9FUSO</name>
<protein>
    <recommendedName>
        <fullName evidence="5">Pseudouridine synthase</fullName>
        <ecNumber evidence="5">5.4.99.-</ecNumber>
    </recommendedName>
</protein>
<dbReference type="InterPro" id="IPR006225">
    <property type="entry name" value="PsdUridine_synth_RluC/D"/>
</dbReference>
<keyword evidence="7" id="KW-0614">Plasmid</keyword>
<dbReference type="EMBL" id="AP027060">
    <property type="protein sequence ID" value="BDU51564.1"/>
    <property type="molecule type" value="Genomic_DNA"/>
</dbReference>
<dbReference type="EC" id="5.4.99.-" evidence="5"/>
<geneLocation type="plasmid" evidence="7 8">
    <name>pHIC</name>
</geneLocation>
<dbReference type="GO" id="GO:0000455">
    <property type="term" value="P:enzyme-directed rRNA pseudouridine synthesis"/>
    <property type="evidence" value="ECO:0007669"/>
    <property type="project" value="TreeGrafter"/>
</dbReference>
<dbReference type="KEGG" id="haby:HLVA_21330"/>
<feature type="domain" description="Pseudouridine synthase RsuA/RluA-like" evidence="6">
    <location>
        <begin position="95"/>
        <end position="246"/>
    </location>
</feature>
<dbReference type="AlphaFoldDB" id="A0AAU9DVZ4"/>
<dbReference type="InterPro" id="IPR006145">
    <property type="entry name" value="PsdUridine_synth_RsuA/RluA"/>
</dbReference>
<sequence>MKNKSRYKNKPKKSKQIEITVKEPMELMDFIMKMYEGKNRNKVKSLLKHGQVVVDDLIQMKYNYKLNPGQKIIINGKGISKEKMNGVKIMFEDNYVIVIEKESGLLTIATNKEKLNTANSILREHVKEADPTNKLFIVHRLDRDTSGVMIFARNKMVKETFQNEWNERILERAYVAILEGNIPNDEGTIESYLKENRAFLMYSTKDTKDGKKAITRYKVLKRVNNYTLVEIHLDTGRKNQIRVHMQNMGHSIIGDKKYEAKTNPIGRLGLHAKIIEFKHPITNKIMRYESPLPKEFKKLMKM</sequence>
<keyword evidence="4" id="KW-0694">RNA-binding</keyword>
<evidence type="ECO:0000256" key="5">
    <source>
        <dbReference type="RuleBase" id="RU362028"/>
    </source>
</evidence>
<proteinExistence type="inferred from homology"/>
<evidence type="ECO:0000313" key="7">
    <source>
        <dbReference type="EMBL" id="BDU51564.1"/>
    </source>
</evidence>
<keyword evidence="8" id="KW-1185">Reference proteome</keyword>
<accession>A0AAU9DVZ4</accession>
<dbReference type="PANTHER" id="PTHR21600:SF44">
    <property type="entry name" value="RIBOSOMAL LARGE SUBUNIT PSEUDOURIDINE SYNTHASE D"/>
    <property type="match status" value="1"/>
</dbReference>
<evidence type="ECO:0000259" key="6">
    <source>
        <dbReference type="Pfam" id="PF00849"/>
    </source>
</evidence>
<comment type="function">
    <text evidence="5">Responsible for synthesis of pseudouridine from uracil.</text>
</comment>
<dbReference type="NCBIfam" id="TIGR00005">
    <property type="entry name" value="rluA_subfam"/>
    <property type="match status" value="1"/>
</dbReference>
<dbReference type="Proteomes" id="UP001321582">
    <property type="component" value="Plasmid pHIC"/>
</dbReference>
<dbReference type="RefSeq" id="WP_307905645.1">
    <property type="nucleotide sequence ID" value="NZ_AP027060.1"/>
</dbReference>